<evidence type="ECO:0000256" key="1">
    <source>
        <dbReference type="ARBA" id="ARBA00000142"/>
    </source>
</evidence>
<dbReference type="InterPro" id="IPR055361">
    <property type="entry name" value="tRNA_methyltr_TrmB_bact"/>
</dbReference>
<comment type="caution">
    <text evidence="7">Lacks conserved residue(s) required for the propagation of feature annotation.</text>
</comment>
<dbReference type="EMBL" id="AMSD01000002">
    <property type="protein sequence ID" value="EPE37256.1"/>
    <property type="molecule type" value="Genomic_DNA"/>
</dbReference>
<dbReference type="HAMAP" id="MF_01057">
    <property type="entry name" value="tRNA_methyltr_TrmB"/>
    <property type="match status" value="1"/>
</dbReference>
<feature type="binding site" evidence="7">
    <location>
        <position position="69"/>
    </location>
    <ligand>
        <name>S-adenosyl-L-methionine</name>
        <dbReference type="ChEBI" id="CHEBI:59789"/>
    </ligand>
</feature>
<dbReference type="PATRIC" id="fig|1236703.3.peg.562"/>
<feature type="binding site" evidence="7">
    <location>
        <position position="121"/>
    </location>
    <ligand>
        <name>S-adenosyl-L-methionine</name>
        <dbReference type="ChEBI" id="CHEBI:59789"/>
    </ligand>
</feature>
<comment type="caution">
    <text evidence="8">The sequence shown here is derived from an EMBL/GenBank/DDBJ whole genome shotgun (WGS) entry which is preliminary data.</text>
</comment>
<evidence type="ECO:0000256" key="5">
    <source>
        <dbReference type="ARBA" id="ARBA00022691"/>
    </source>
</evidence>
<evidence type="ECO:0000256" key="3">
    <source>
        <dbReference type="ARBA" id="ARBA00022603"/>
    </source>
</evidence>
<accession>S3DZB3</accession>
<dbReference type="Gene3D" id="3.40.50.150">
    <property type="entry name" value="Vaccinia Virus protein VP39"/>
    <property type="match status" value="1"/>
</dbReference>
<feature type="binding site" evidence="7">
    <location>
        <position position="148"/>
    </location>
    <ligand>
        <name>substrate</name>
    </ligand>
</feature>
<dbReference type="GO" id="GO:0008176">
    <property type="term" value="F:tRNA (guanine(46)-N7)-methyltransferase activity"/>
    <property type="evidence" value="ECO:0007669"/>
    <property type="project" value="UniProtKB-UniRule"/>
</dbReference>
<dbReference type="InterPro" id="IPR003358">
    <property type="entry name" value="tRNA_(Gua-N-7)_MeTrfase_Trmb"/>
</dbReference>
<proteinExistence type="inferred from homology"/>
<evidence type="ECO:0000313" key="8">
    <source>
        <dbReference type="EMBL" id="EPE37256.1"/>
    </source>
</evidence>
<comment type="similarity">
    <text evidence="7">Belongs to the class I-like SAM-binding methyltransferase superfamily. TrmB family.</text>
</comment>
<dbReference type="Pfam" id="PF02390">
    <property type="entry name" value="Methyltransf_4"/>
    <property type="match status" value="1"/>
</dbReference>
<dbReference type="STRING" id="28176.CF66_7026"/>
<comment type="catalytic activity">
    <reaction evidence="1 7">
        <text>guanosine(46) in tRNA + S-adenosyl-L-methionine = N(7)-methylguanosine(46) in tRNA + S-adenosyl-L-homocysteine</text>
        <dbReference type="Rhea" id="RHEA:42708"/>
        <dbReference type="Rhea" id="RHEA-COMP:10188"/>
        <dbReference type="Rhea" id="RHEA-COMP:10189"/>
        <dbReference type="ChEBI" id="CHEBI:57856"/>
        <dbReference type="ChEBI" id="CHEBI:59789"/>
        <dbReference type="ChEBI" id="CHEBI:74269"/>
        <dbReference type="ChEBI" id="CHEBI:74480"/>
        <dbReference type="EC" id="2.1.1.33"/>
    </reaction>
</comment>
<comment type="pathway">
    <text evidence="7">tRNA modification; N(7)-methylguanine-tRNA biosynthesis.</text>
</comment>
<gene>
    <name evidence="7 8" type="primary">trmB</name>
    <name evidence="8" type="ORF">O1U_0556</name>
</gene>
<comment type="function">
    <text evidence="2 7">Catalyzes the formation of N(7)-methylguanine at position 46 (m7G46) in tRNA.</text>
</comment>
<evidence type="ECO:0000256" key="2">
    <source>
        <dbReference type="ARBA" id="ARBA00003015"/>
    </source>
</evidence>
<sequence>MVNKVITNEYFKNGKRIRKVHSFMCRGGRLTKSQQSAIKECWSVMGINYQNCFLDWNQVFGNYNPVILEIGFGMGKSLVAMAKNELEKNFFGIEVYAPGVGACLSSARDAGLTNLRIMHYDAIEVMSYMIPNNSLDRLQLFFPDPWHKRRHHKRRIIKSMFAETCRLKLKRGIGILHILTDWKNYAEYIIKIMDVIPGFLNLSENNNYIAHPSERPVTKFEVRSQRLGHKILEIKYKRIN</sequence>
<dbReference type="UniPathway" id="UPA00989"/>
<keyword evidence="6 7" id="KW-0819">tRNA processing</keyword>
<feature type="binding site" evidence="7">
    <location>
        <position position="144"/>
    </location>
    <ligand>
        <name>S-adenosyl-L-methionine</name>
        <dbReference type="ChEBI" id="CHEBI:59789"/>
    </ligand>
</feature>
<organism evidence="8 9">
    <name type="scientific">Candidatus Photodesmus katoptron Akat1</name>
    <dbReference type="NCBI Taxonomy" id="1236703"/>
    <lineage>
        <taxon>Bacteria</taxon>
        <taxon>Pseudomonadati</taxon>
        <taxon>Pseudomonadota</taxon>
        <taxon>Gammaproteobacteria</taxon>
        <taxon>Vibrionales</taxon>
        <taxon>Vibrionaceae</taxon>
        <taxon>Candidatus Photodesmus</taxon>
    </lineage>
</organism>
<dbReference type="PROSITE" id="PS51625">
    <property type="entry name" value="SAM_MT_TRMB"/>
    <property type="match status" value="1"/>
</dbReference>
<feature type="binding site" evidence="7">
    <location>
        <position position="94"/>
    </location>
    <ligand>
        <name>S-adenosyl-L-methionine</name>
        <dbReference type="ChEBI" id="CHEBI:59789"/>
    </ligand>
</feature>
<keyword evidence="4 7" id="KW-0808">Transferase</keyword>
<reference evidence="8 9" key="1">
    <citation type="journal article" date="2014" name="Environ. Microbiol.">
        <title>Genomic signatures of obligate host dependence in the luminous bacterial symbiont of a vertebrate.</title>
        <authorList>
            <person name="Hendry T.A."/>
            <person name="de Wet J.R."/>
            <person name="Dunlap P.V."/>
        </authorList>
    </citation>
    <scope>NUCLEOTIDE SEQUENCE [LARGE SCALE GENOMIC DNA]</scope>
    <source>
        <strain evidence="8 9">Akat1</strain>
    </source>
</reference>
<evidence type="ECO:0000256" key="7">
    <source>
        <dbReference type="HAMAP-Rule" id="MF_01057"/>
    </source>
</evidence>
<feature type="binding site" evidence="7">
    <location>
        <begin position="218"/>
        <end position="221"/>
    </location>
    <ligand>
        <name>substrate</name>
    </ligand>
</feature>
<evidence type="ECO:0000313" key="9">
    <source>
        <dbReference type="Proteomes" id="UP000053688"/>
    </source>
</evidence>
<dbReference type="InterPro" id="IPR029063">
    <property type="entry name" value="SAM-dependent_MTases_sf"/>
</dbReference>
<dbReference type="NCBIfam" id="TIGR00091">
    <property type="entry name" value="tRNA (guanosine(46)-N7)-methyltransferase TrmB"/>
    <property type="match status" value="1"/>
</dbReference>
<evidence type="ECO:0000256" key="6">
    <source>
        <dbReference type="ARBA" id="ARBA00022694"/>
    </source>
</evidence>
<feature type="binding site" evidence="7">
    <location>
        <position position="181"/>
    </location>
    <ligand>
        <name>substrate</name>
    </ligand>
</feature>
<dbReference type="AlphaFoldDB" id="S3DZB3"/>
<dbReference type="EC" id="2.1.1.33" evidence="7"/>
<name>S3DZB3_9GAMM</name>
<dbReference type="eggNOG" id="COG0220">
    <property type="taxonomic scope" value="Bacteria"/>
</dbReference>
<keyword evidence="9" id="KW-1185">Reference proteome</keyword>
<dbReference type="PANTHER" id="PTHR23417">
    <property type="entry name" value="3-DEOXY-D-MANNO-OCTULOSONIC-ACID TRANSFERASE/TRNA GUANINE-N 7 - -METHYLTRANSFERASE"/>
    <property type="match status" value="1"/>
</dbReference>
<keyword evidence="5 7" id="KW-0949">S-adenosyl-L-methionine</keyword>
<dbReference type="Proteomes" id="UP000053688">
    <property type="component" value="Unassembled WGS sequence"/>
</dbReference>
<evidence type="ECO:0000256" key="4">
    <source>
        <dbReference type="ARBA" id="ARBA00022679"/>
    </source>
</evidence>
<protein>
    <recommendedName>
        <fullName evidence="7">tRNA (guanine-N(7)-)-methyltransferase</fullName>
        <ecNumber evidence="7">2.1.1.33</ecNumber>
    </recommendedName>
    <alternativeName>
        <fullName evidence="7">tRNA (guanine(46)-N(7))-methyltransferase</fullName>
    </alternativeName>
    <alternativeName>
        <fullName evidence="7">tRNA(m7G46)-methyltransferase</fullName>
    </alternativeName>
</protein>
<keyword evidence="3 7" id="KW-0489">Methyltransferase</keyword>
<dbReference type="PANTHER" id="PTHR23417:SF14">
    <property type="entry name" value="PENTACOTRIPEPTIDE-REPEAT REGION OF PRORP DOMAIN-CONTAINING PROTEIN"/>
    <property type="match status" value="1"/>
</dbReference>
<dbReference type="RefSeq" id="WP_016503888.1">
    <property type="nucleotide sequence ID" value="NZ_AMSD01000002.1"/>
</dbReference>
<dbReference type="GO" id="GO:0043527">
    <property type="term" value="C:tRNA methyltransferase complex"/>
    <property type="evidence" value="ECO:0007669"/>
    <property type="project" value="TreeGrafter"/>
</dbReference>
<dbReference type="SUPFAM" id="SSF53335">
    <property type="entry name" value="S-adenosyl-L-methionine-dependent methyltransferases"/>
    <property type="match status" value="1"/>
</dbReference>